<organism evidence="2 3">
    <name type="scientific">Claviceps pusilla</name>
    <dbReference type="NCBI Taxonomy" id="123648"/>
    <lineage>
        <taxon>Eukaryota</taxon>
        <taxon>Fungi</taxon>
        <taxon>Dikarya</taxon>
        <taxon>Ascomycota</taxon>
        <taxon>Pezizomycotina</taxon>
        <taxon>Sordariomycetes</taxon>
        <taxon>Hypocreomycetidae</taxon>
        <taxon>Hypocreales</taxon>
        <taxon>Clavicipitaceae</taxon>
        <taxon>Claviceps</taxon>
    </lineage>
</organism>
<accession>A0A9P7N913</accession>
<feature type="region of interest" description="Disordered" evidence="1">
    <location>
        <begin position="1"/>
        <end position="78"/>
    </location>
</feature>
<evidence type="ECO:0000313" key="3">
    <source>
        <dbReference type="Proteomes" id="UP000748025"/>
    </source>
</evidence>
<keyword evidence="3" id="KW-1185">Reference proteome</keyword>
<evidence type="ECO:0000313" key="2">
    <source>
        <dbReference type="EMBL" id="KAG5999288.1"/>
    </source>
</evidence>
<evidence type="ECO:0000256" key="1">
    <source>
        <dbReference type="SAM" id="MobiDB-lite"/>
    </source>
</evidence>
<feature type="compositionally biased region" description="Polar residues" evidence="1">
    <location>
        <begin position="35"/>
        <end position="45"/>
    </location>
</feature>
<reference evidence="2" key="1">
    <citation type="journal article" date="2020" name="bioRxiv">
        <title>Whole genome comparisons of ergot fungi reveals the divergence and evolution of species within the genus Claviceps are the result of varying mechanisms driving genome evolution and host range expansion.</title>
        <authorList>
            <person name="Wyka S.A."/>
            <person name="Mondo S.J."/>
            <person name="Liu M."/>
            <person name="Dettman J."/>
            <person name="Nalam V."/>
            <person name="Broders K.D."/>
        </authorList>
    </citation>
    <scope>NUCLEOTIDE SEQUENCE</scope>
    <source>
        <strain evidence="2">CCC 602</strain>
    </source>
</reference>
<dbReference type="Proteomes" id="UP000748025">
    <property type="component" value="Unassembled WGS sequence"/>
</dbReference>
<dbReference type="EMBL" id="SRPW01001745">
    <property type="protein sequence ID" value="KAG5999288.1"/>
    <property type="molecule type" value="Genomic_DNA"/>
</dbReference>
<gene>
    <name evidence="2" type="ORF">E4U43_002163</name>
</gene>
<comment type="caution">
    <text evidence="2">The sequence shown here is derived from an EMBL/GenBank/DDBJ whole genome shotgun (WGS) entry which is preliminary data.</text>
</comment>
<protein>
    <submittedName>
        <fullName evidence="2">Uncharacterized protein</fullName>
    </submittedName>
</protein>
<dbReference type="AlphaFoldDB" id="A0A9P7N913"/>
<name>A0A9P7N913_9HYPO</name>
<proteinExistence type="predicted"/>
<sequence>MEARQEHKTIRVWTDAGTDDIRRRDIAESEPPSWPNANARLNTPTFKAFQDPETSVIPKMQSRPPSPASRSCPKTKGFQSRHCQIAQPLLSDVQLVRLRLGESLPPGTKFQGARKYVLIDFCASTTSQGFSP</sequence>